<accession>A0A1Q9DIJ4</accession>
<name>A0A1Q9DIJ4_SYMMI</name>
<reference evidence="2 3" key="1">
    <citation type="submission" date="2016-02" db="EMBL/GenBank/DDBJ databases">
        <title>Genome analysis of coral dinoflagellate symbionts highlights evolutionary adaptations to a symbiotic lifestyle.</title>
        <authorList>
            <person name="Aranda M."/>
            <person name="Li Y."/>
            <person name="Liew Y.J."/>
            <person name="Baumgarten S."/>
            <person name="Simakov O."/>
            <person name="Wilson M."/>
            <person name="Piel J."/>
            <person name="Ashoor H."/>
            <person name="Bougouffa S."/>
            <person name="Bajic V.B."/>
            <person name="Ryu T."/>
            <person name="Ravasi T."/>
            <person name="Bayer T."/>
            <person name="Micklem G."/>
            <person name="Kim H."/>
            <person name="Bhak J."/>
            <person name="Lajeunesse T.C."/>
            <person name="Voolstra C.R."/>
        </authorList>
    </citation>
    <scope>NUCLEOTIDE SEQUENCE [LARGE SCALE GENOMIC DNA]</scope>
    <source>
        <strain evidence="2 3">CCMP2467</strain>
    </source>
</reference>
<evidence type="ECO:0000256" key="1">
    <source>
        <dbReference type="SAM" id="MobiDB-lite"/>
    </source>
</evidence>
<keyword evidence="3" id="KW-1185">Reference proteome</keyword>
<dbReference type="AlphaFoldDB" id="A0A1Q9DIJ4"/>
<organism evidence="2 3">
    <name type="scientific">Symbiodinium microadriaticum</name>
    <name type="common">Dinoflagellate</name>
    <name type="synonym">Zooxanthella microadriatica</name>
    <dbReference type="NCBI Taxonomy" id="2951"/>
    <lineage>
        <taxon>Eukaryota</taxon>
        <taxon>Sar</taxon>
        <taxon>Alveolata</taxon>
        <taxon>Dinophyceae</taxon>
        <taxon>Suessiales</taxon>
        <taxon>Symbiodiniaceae</taxon>
        <taxon>Symbiodinium</taxon>
    </lineage>
</organism>
<gene>
    <name evidence="2" type="ORF">AK812_SmicGene22952</name>
</gene>
<dbReference type="Proteomes" id="UP000186817">
    <property type="component" value="Unassembled WGS sequence"/>
</dbReference>
<protein>
    <submittedName>
        <fullName evidence="2">Uncharacterized protein</fullName>
    </submittedName>
</protein>
<sequence>MERASLQLVKIQSSCRALKRNLFSKNCARGAAEDAKHFEAPVLAFDVDTHTHTGAAPAAGEDSGSVKSVSSTMPMDESQRQGALVIQHRRRRWWKLLRSLDSSIELSQPKHVEFVLELKGLSRQEALVIKACTSDSRNFESACATLVEHYSGVHLRAGRTLLGGPNEDHRRSGKGPRQGSIGERYSRGKGKVFVRKAYIAEDEALAFPEEEGFGDDDNQDIYQETSYPALGDEHGYELRRVCGHVSQEKREHVYTMDPAVMRGTFADEVPQEFNKERKAAAKRVLEATEQAITTVMDQSPGLIKGLKNCTFAVEAVVDPLHGGPPSGDASSSTPAD</sequence>
<dbReference type="OrthoDB" id="10295916at2759"/>
<dbReference type="EMBL" id="LSRX01000520">
    <property type="protein sequence ID" value="OLP94973.1"/>
    <property type="molecule type" value="Genomic_DNA"/>
</dbReference>
<feature type="region of interest" description="Disordered" evidence="1">
    <location>
        <begin position="53"/>
        <end position="81"/>
    </location>
</feature>
<feature type="region of interest" description="Disordered" evidence="1">
    <location>
        <begin position="161"/>
        <end position="183"/>
    </location>
</feature>
<comment type="caution">
    <text evidence="2">The sequence shown here is derived from an EMBL/GenBank/DDBJ whole genome shotgun (WGS) entry which is preliminary data.</text>
</comment>
<evidence type="ECO:0000313" key="3">
    <source>
        <dbReference type="Proteomes" id="UP000186817"/>
    </source>
</evidence>
<proteinExistence type="predicted"/>
<evidence type="ECO:0000313" key="2">
    <source>
        <dbReference type="EMBL" id="OLP94973.1"/>
    </source>
</evidence>